<accession>A0A5A8E3L2</accession>
<evidence type="ECO:0000313" key="3">
    <source>
        <dbReference type="Proteomes" id="UP000324907"/>
    </source>
</evidence>
<dbReference type="AlphaFoldDB" id="A0A5A8E3L2"/>
<sequence>MGICASQPMSPGAHLPVTVSGLHDCDLFTRTAAAIASKLGVECIHNADAAGPSVALGGISRAPPTLEQLSADKELLAKWTSKADRGPPGDLLVALSEAASVFAGILLKPAPPAQKALRPQAKALLNRVEALVEGRGTTGTAEWTAAEVGAAAAVLLWLAPAASHCRWFKVMDKPGSFPLCSAVAADINRMLAAAGLEMPRSAFVAHLAKPSVVPRPPALGVGRMQHGAMRSQMATCHASAEAILAEIDAFADGKAPLPPLDKVDKLARLFGHFVVVIDAHSVMEDDLIYHELERAFPGCTALHTIEHVNEVPEFRAIHRRLLAAAEALRALLPSSDESASAAAEAGDVRVAVDEAKKAHSAALEAAVEHRAAMAKQAEAVAAQAKSDAAARAAEGDADAAAGASAAAAPAPADAPATRSESPARVAGSSDVDASASTSEAAPALAASLSQATAALWAACAQVRQCRDDVEDHFVGEETNLFPRLQKLPPPVRKATAGKCLALLKATHEEVLPALLAAMNPAQADHYVHVIRSLGGLSEDEWTALVASLRAGVAAGDMSQAQLDALAARSGPVRATLATLLATEKEKPQPAQGSSAAA</sequence>
<name>A0A5A8E3L2_CAFRO</name>
<dbReference type="Proteomes" id="UP000324907">
    <property type="component" value="Unassembled WGS sequence"/>
</dbReference>
<evidence type="ECO:0000313" key="2">
    <source>
        <dbReference type="EMBL" id="KAA0172386.1"/>
    </source>
</evidence>
<gene>
    <name evidence="2" type="ORF">FNF28_00069</name>
</gene>
<dbReference type="PANTHER" id="PTHR35739:SF1">
    <property type="entry name" value="OS01G0861700 PROTEIN"/>
    <property type="match status" value="1"/>
</dbReference>
<protein>
    <submittedName>
        <fullName evidence="2">Uncharacterized protein</fullName>
    </submittedName>
</protein>
<feature type="region of interest" description="Disordered" evidence="1">
    <location>
        <begin position="404"/>
        <end position="431"/>
    </location>
</feature>
<comment type="caution">
    <text evidence="2">The sequence shown here is derived from an EMBL/GenBank/DDBJ whole genome shotgun (WGS) entry which is preliminary data.</text>
</comment>
<reference evidence="2 3" key="1">
    <citation type="submission" date="2019-07" db="EMBL/GenBank/DDBJ databases">
        <title>Genomes of Cafeteria roenbergensis.</title>
        <authorList>
            <person name="Fischer M.G."/>
            <person name="Hackl T."/>
            <person name="Roman M."/>
        </authorList>
    </citation>
    <scope>NUCLEOTIDE SEQUENCE [LARGE SCALE GENOMIC DNA]</scope>
    <source>
        <strain evidence="2 3">RCC970-E3</strain>
    </source>
</reference>
<dbReference type="PANTHER" id="PTHR35739">
    <property type="entry name" value="OS01G0861700 PROTEIN"/>
    <property type="match status" value="1"/>
</dbReference>
<dbReference type="EMBL" id="VLTL01000001">
    <property type="protein sequence ID" value="KAA0172386.1"/>
    <property type="molecule type" value="Genomic_DNA"/>
</dbReference>
<proteinExistence type="predicted"/>
<evidence type="ECO:0000256" key="1">
    <source>
        <dbReference type="SAM" id="MobiDB-lite"/>
    </source>
</evidence>
<feature type="compositionally biased region" description="Low complexity" evidence="1">
    <location>
        <begin position="404"/>
        <end position="416"/>
    </location>
</feature>
<organism evidence="2 3">
    <name type="scientific">Cafeteria roenbergensis</name>
    <name type="common">Marine flagellate</name>
    <dbReference type="NCBI Taxonomy" id="33653"/>
    <lineage>
        <taxon>Eukaryota</taxon>
        <taxon>Sar</taxon>
        <taxon>Stramenopiles</taxon>
        <taxon>Bigyra</taxon>
        <taxon>Opalozoa</taxon>
        <taxon>Bicosoecida</taxon>
        <taxon>Cafeteriaceae</taxon>
        <taxon>Cafeteria</taxon>
    </lineage>
</organism>